<dbReference type="GO" id="GO:0005829">
    <property type="term" value="C:cytosol"/>
    <property type="evidence" value="ECO:0007669"/>
    <property type="project" value="UniProtKB-ARBA"/>
</dbReference>
<name>A0A5K7ZA01_9BACT</name>
<dbReference type="OrthoDB" id="9800919at2"/>
<dbReference type="KEGG" id="dwd:DSCW_50270"/>
<gene>
    <name evidence="5" type="ORF">DSCW_50270</name>
</gene>
<dbReference type="RefSeq" id="WP_155306337.1">
    <property type="nucleotide sequence ID" value="NZ_AP021875.1"/>
</dbReference>
<dbReference type="PIRSF" id="PIRSF002599">
    <property type="entry name" value="Cold_shock_A"/>
    <property type="match status" value="1"/>
</dbReference>
<dbReference type="Gene3D" id="2.40.50.140">
    <property type="entry name" value="Nucleic acid-binding proteins"/>
    <property type="match status" value="1"/>
</dbReference>
<dbReference type="SUPFAM" id="SSF50249">
    <property type="entry name" value="Nucleic acid-binding proteins"/>
    <property type="match status" value="1"/>
</dbReference>
<dbReference type="InterPro" id="IPR012156">
    <property type="entry name" value="Cold_shock_CspA"/>
</dbReference>
<keyword evidence="6" id="KW-1185">Reference proteome</keyword>
<feature type="domain" description="CSD" evidence="4">
    <location>
        <begin position="1"/>
        <end position="65"/>
    </location>
</feature>
<evidence type="ECO:0000256" key="2">
    <source>
        <dbReference type="ARBA" id="ARBA00022490"/>
    </source>
</evidence>
<dbReference type="PANTHER" id="PTHR11544">
    <property type="entry name" value="COLD SHOCK DOMAIN CONTAINING PROTEINS"/>
    <property type="match status" value="1"/>
</dbReference>
<evidence type="ECO:0000313" key="6">
    <source>
        <dbReference type="Proteomes" id="UP000427769"/>
    </source>
</evidence>
<organism evidence="5 6">
    <name type="scientific">Desulfosarcina widdelii</name>
    <dbReference type="NCBI Taxonomy" id="947919"/>
    <lineage>
        <taxon>Bacteria</taxon>
        <taxon>Pseudomonadati</taxon>
        <taxon>Thermodesulfobacteriota</taxon>
        <taxon>Desulfobacteria</taxon>
        <taxon>Desulfobacterales</taxon>
        <taxon>Desulfosarcinaceae</taxon>
        <taxon>Desulfosarcina</taxon>
    </lineage>
</organism>
<reference evidence="5 6" key="1">
    <citation type="submission" date="2019-11" db="EMBL/GenBank/DDBJ databases">
        <title>Comparative genomics of hydrocarbon-degrading Desulfosarcina strains.</title>
        <authorList>
            <person name="Watanabe M."/>
            <person name="Kojima H."/>
            <person name="Fukui M."/>
        </authorList>
    </citation>
    <scope>NUCLEOTIDE SEQUENCE [LARGE SCALE GENOMIC DNA]</scope>
    <source>
        <strain evidence="5 6">PP31</strain>
    </source>
</reference>
<dbReference type="Pfam" id="PF00313">
    <property type="entry name" value="CSD"/>
    <property type="match status" value="1"/>
</dbReference>
<dbReference type="PROSITE" id="PS00352">
    <property type="entry name" value="CSD_1"/>
    <property type="match status" value="1"/>
</dbReference>
<dbReference type="Proteomes" id="UP000427769">
    <property type="component" value="Chromosome"/>
</dbReference>
<comment type="subcellular location">
    <subcellularLocation>
        <location evidence="1 3">Cytoplasm</location>
    </subcellularLocation>
</comment>
<dbReference type="FunFam" id="2.40.50.140:FF:000006">
    <property type="entry name" value="Cold shock protein CspC"/>
    <property type="match status" value="1"/>
</dbReference>
<dbReference type="InterPro" id="IPR050181">
    <property type="entry name" value="Cold_shock_domain"/>
</dbReference>
<dbReference type="Gene3D" id="6.20.370.130">
    <property type="match status" value="1"/>
</dbReference>
<keyword evidence="2" id="KW-0963">Cytoplasm</keyword>
<dbReference type="GO" id="GO:0003676">
    <property type="term" value="F:nucleic acid binding"/>
    <property type="evidence" value="ECO:0007669"/>
    <property type="project" value="InterPro"/>
</dbReference>
<evidence type="ECO:0000313" key="5">
    <source>
        <dbReference type="EMBL" id="BBO77610.1"/>
    </source>
</evidence>
<dbReference type="InterPro" id="IPR011129">
    <property type="entry name" value="CSD"/>
</dbReference>
<dbReference type="InterPro" id="IPR002059">
    <property type="entry name" value="CSP_DNA-bd"/>
</dbReference>
<dbReference type="SMART" id="SM00357">
    <property type="entry name" value="CSP"/>
    <property type="match status" value="1"/>
</dbReference>
<proteinExistence type="predicted"/>
<evidence type="ECO:0000256" key="1">
    <source>
        <dbReference type="ARBA" id="ARBA00004496"/>
    </source>
</evidence>
<dbReference type="EMBL" id="AP021875">
    <property type="protein sequence ID" value="BBO77610.1"/>
    <property type="molecule type" value="Genomic_DNA"/>
</dbReference>
<dbReference type="PROSITE" id="PS51857">
    <property type="entry name" value="CSD_2"/>
    <property type="match status" value="1"/>
</dbReference>
<dbReference type="CDD" id="cd04458">
    <property type="entry name" value="CSP_CDS"/>
    <property type="match status" value="1"/>
</dbReference>
<dbReference type="PRINTS" id="PR00050">
    <property type="entry name" value="COLDSHOCK"/>
</dbReference>
<accession>A0A5K7ZA01</accession>
<protein>
    <submittedName>
        <fullName evidence="5">Cold-shock protein</fullName>
    </submittedName>
</protein>
<dbReference type="InterPro" id="IPR012340">
    <property type="entry name" value="NA-bd_OB-fold"/>
</dbReference>
<sequence>MANGTVKWFNDKKGYGFINENEGRDIFVHFSAIDMPGFKTLSEGDVVMFDVEESDRGPEAKNVRKTT</sequence>
<dbReference type="InterPro" id="IPR019844">
    <property type="entry name" value="CSD_CS"/>
</dbReference>
<evidence type="ECO:0000256" key="3">
    <source>
        <dbReference type="RuleBase" id="RU000408"/>
    </source>
</evidence>
<dbReference type="AlphaFoldDB" id="A0A5K7ZA01"/>
<evidence type="ECO:0000259" key="4">
    <source>
        <dbReference type="PROSITE" id="PS51857"/>
    </source>
</evidence>